<dbReference type="Proteomes" id="UP000273675">
    <property type="component" value="Unassembled WGS sequence"/>
</dbReference>
<reference evidence="1 2" key="1">
    <citation type="submission" date="2018-10" db="EMBL/GenBank/DDBJ databases">
        <title>Genomic Encyclopedia of Type Strains, Phase IV (KMG-IV): sequencing the most valuable type-strain genomes for metagenomic binning, comparative biology and taxonomic classification.</title>
        <authorList>
            <person name="Goeker M."/>
        </authorList>
    </citation>
    <scope>NUCLEOTIDE SEQUENCE [LARGE SCALE GENOMIC DNA]</scope>
    <source>
        <strain evidence="1 2">DSM 4734</strain>
    </source>
</reference>
<gene>
    <name evidence="1" type="ORF">C7435_0624</name>
</gene>
<dbReference type="EMBL" id="RBIM01000002">
    <property type="protein sequence ID" value="RKR02685.1"/>
    <property type="molecule type" value="Genomic_DNA"/>
</dbReference>
<dbReference type="AlphaFoldDB" id="A0A495DJA7"/>
<accession>A0A495DJA7</accession>
<organism evidence="1 2">
    <name type="scientific">Maricaulis maris</name>
    <dbReference type="NCBI Taxonomy" id="74318"/>
    <lineage>
        <taxon>Bacteria</taxon>
        <taxon>Pseudomonadati</taxon>
        <taxon>Pseudomonadota</taxon>
        <taxon>Alphaproteobacteria</taxon>
        <taxon>Maricaulales</taxon>
        <taxon>Maricaulaceae</taxon>
        <taxon>Maricaulis</taxon>
    </lineage>
</organism>
<proteinExistence type="predicted"/>
<comment type="caution">
    <text evidence="1">The sequence shown here is derived from an EMBL/GenBank/DDBJ whole genome shotgun (WGS) entry which is preliminary data.</text>
</comment>
<evidence type="ECO:0000313" key="1">
    <source>
        <dbReference type="EMBL" id="RKR02685.1"/>
    </source>
</evidence>
<evidence type="ECO:0000313" key="2">
    <source>
        <dbReference type="Proteomes" id="UP000273675"/>
    </source>
</evidence>
<name>A0A495DJA7_9PROT</name>
<sequence>MKPKSPAHAALALIEWGHSAGHYPPELIEAAVLFARQPAIDRAGRMPLIAAYGLSTWSTMAREAFIAEADLPNAVRDALAAEPVVNPEPLPVMAPAEMSEDDIAAYRRRGIADLANRAERLRLSVLTGGAAKAQTYREKLAEVERHEAAALNEEEIDPADYPYLSAEVGVHGESIADVAALIRGKHVAWTPVNAAIEGLYFAAKADIADPETDIAAIPALIDAAEAAMTAELAVLLG</sequence>
<dbReference type="RefSeq" id="WP_121210006.1">
    <property type="nucleotide sequence ID" value="NZ_RBIM01000002.1"/>
</dbReference>
<protein>
    <submittedName>
        <fullName evidence="1">Uncharacterized protein</fullName>
    </submittedName>
</protein>